<name>A0A9C7V724_9GAMM</name>
<dbReference type="InterPro" id="IPR008966">
    <property type="entry name" value="Adhesion_dom_sf"/>
</dbReference>
<dbReference type="Gene3D" id="2.60.40.1090">
    <property type="entry name" value="Fimbrial-type adhesion domain"/>
    <property type="match status" value="1"/>
</dbReference>
<organism evidence="5 6">
    <name type="scientific">Serratia grimesii</name>
    <dbReference type="NCBI Taxonomy" id="82995"/>
    <lineage>
        <taxon>Bacteria</taxon>
        <taxon>Pseudomonadati</taxon>
        <taxon>Pseudomonadota</taxon>
        <taxon>Gammaproteobacteria</taxon>
        <taxon>Enterobacterales</taxon>
        <taxon>Yersiniaceae</taxon>
        <taxon>Serratia</taxon>
    </lineage>
</organism>
<proteinExistence type="inferred from homology"/>
<dbReference type="InterPro" id="IPR036937">
    <property type="entry name" value="Adhesion_dom_fimbrial_sf"/>
</dbReference>
<dbReference type="PANTHER" id="PTHR33420">
    <property type="entry name" value="FIMBRIAL SUBUNIT ELFA-RELATED"/>
    <property type="match status" value="1"/>
</dbReference>
<evidence type="ECO:0000256" key="1">
    <source>
        <dbReference type="ARBA" id="ARBA00004561"/>
    </source>
</evidence>
<dbReference type="InterPro" id="IPR050263">
    <property type="entry name" value="Bact_Fimbrial_Adh_Pro"/>
</dbReference>
<comment type="caution">
    <text evidence="5">The sequence shown here is derived from an EMBL/GenBank/DDBJ whole genome shotgun (WGS) entry which is preliminary data.</text>
</comment>
<dbReference type="GO" id="GO:0043709">
    <property type="term" value="P:cell adhesion involved in single-species biofilm formation"/>
    <property type="evidence" value="ECO:0007669"/>
    <property type="project" value="TreeGrafter"/>
</dbReference>
<protein>
    <submittedName>
        <fullName evidence="5">Pilin</fullName>
    </submittedName>
</protein>
<dbReference type="PANTHER" id="PTHR33420:SF3">
    <property type="entry name" value="FIMBRIAL SUBUNIT ELFA"/>
    <property type="match status" value="1"/>
</dbReference>
<sequence>MRMAFLVAGYLLAIIATVFPGLANATQLQAGKVSMGGQVFVSACTMHPDNYEQYLGLGSLSTAGMIRNGSSVLHPFSISLINCAPKSDSGDDLSGFFVTFEGLADGSYFALQGDSQGLALEIQDERGHIAAPGVPMEPHPITLGERTLNYKLRLVGNAEFLRAGNHFALLKYKLDYY</sequence>
<dbReference type="SUPFAM" id="SSF49401">
    <property type="entry name" value="Bacterial adhesins"/>
    <property type="match status" value="1"/>
</dbReference>
<dbReference type="GO" id="GO:0009289">
    <property type="term" value="C:pilus"/>
    <property type="evidence" value="ECO:0007669"/>
    <property type="project" value="UniProtKB-SubCell"/>
</dbReference>
<keyword evidence="4" id="KW-0281">Fimbrium</keyword>
<keyword evidence="3" id="KW-0732">Signal</keyword>
<dbReference type="EMBL" id="DPSM01000015">
    <property type="protein sequence ID" value="HCK00045.1"/>
    <property type="molecule type" value="Genomic_DNA"/>
</dbReference>
<dbReference type="AlphaFoldDB" id="A0A9C7V724"/>
<accession>A0A9C7V724</accession>
<reference evidence="5 6" key="1">
    <citation type="journal article" date="2018" name="Nat. Biotechnol.">
        <title>A standardized bacterial taxonomy based on genome phylogeny substantially revises the tree of life.</title>
        <authorList>
            <person name="Parks D.H."/>
            <person name="Chuvochina M."/>
            <person name="Waite D.W."/>
            <person name="Rinke C."/>
            <person name="Skarshewski A."/>
            <person name="Chaumeil P.A."/>
            <person name="Hugenholtz P."/>
        </authorList>
    </citation>
    <scope>NUCLEOTIDE SEQUENCE [LARGE SCALE GENOMIC DNA]</scope>
    <source>
        <strain evidence="5">UBA11264</strain>
    </source>
</reference>
<comment type="subcellular location">
    <subcellularLocation>
        <location evidence="1">Fimbrium</location>
    </subcellularLocation>
</comment>
<evidence type="ECO:0000313" key="5">
    <source>
        <dbReference type="EMBL" id="HCK00045.1"/>
    </source>
</evidence>
<comment type="similarity">
    <text evidence="2">Belongs to the fimbrial protein family.</text>
</comment>
<evidence type="ECO:0000256" key="4">
    <source>
        <dbReference type="ARBA" id="ARBA00023263"/>
    </source>
</evidence>
<evidence type="ECO:0000256" key="3">
    <source>
        <dbReference type="ARBA" id="ARBA00022729"/>
    </source>
</evidence>
<evidence type="ECO:0000313" key="6">
    <source>
        <dbReference type="Proteomes" id="UP000262210"/>
    </source>
</evidence>
<gene>
    <name evidence="5" type="ORF">DHV72_08460</name>
</gene>
<dbReference type="Proteomes" id="UP000262210">
    <property type="component" value="Unassembled WGS sequence"/>
</dbReference>
<evidence type="ECO:0000256" key="2">
    <source>
        <dbReference type="ARBA" id="ARBA00006671"/>
    </source>
</evidence>